<dbReference type="WBParaSite" id="SPAL_0000473600.1">
    <property type="protein sequence ID" value="SPAL_0000473600.1"/>
    <property type="gene ID" value="SPAL_0000473600"/>
</dbReference>
<dbReference type="AlphaFoldDB" id="A0A0N5BFH0"/>
<evidence type="ECO:0000256" key="4">
    <source>
        <dbReference type="SAM" id="MobiDB-lite"/>
    </source>
</evidence>
<feature type="region of interest" description="Disordered" evidence="4">
    <location>
        <begin position="1"/>
        <end position="36"/>
    </location>
</feature>
<keyword evidence="2" id="KW-0227">DNA damage</keyword>
<organism evidence="6 7">
    <name type="scientific">Strongyloides papillosus</name>
    <name type="common">Intestinal threadworm</name>
    <dbReference type="NCBI Taxonomy" id="174720"/>
    <lineage>
        <taxon>Eukaryota</taxon>
        <taxon>Metazoa</taxon>
        <taxon>Ecdysozoa</taxon>
        <taxon>Nematoda</taxon>
        <taxon>Chromadorea</taxon>
        <taxon>Rhabditida</taxon>
        <taxon>Tylenchina</taxon>
        <taxon>Panagrolaimomorpha</taxon>
        <taxon>Strongyloidoidea</taxon>
        <taxon>Strongyloididae</taxon>
        <taxon>Strongyloides</taxon>
    </lineage>
</organism>
<evidence type="ECO:0000313" key="7">
    <source>
        <dbReference type="WBParaSite" id="SPAL_0000473600.1"/>
    </source>
</evidence>
<evidence type="ECO:0000256" key="1">
    <source>
        <dbReference type="ARBA" id="ARBA00004123"/>
    </source>
</evidence>
<evidence type="ECO:0000313" key="6">
    <source>
        <dbReference type="Proteomes" id="UP000046392"/>
    </source>
</evidence>
<evidence type="ECO:0000256" key="2">
    <source>
        <dbReference type="ARBA" id="ARBA00022763"/>
    </source>
</evidence>
<proteinExistence type="predicted"/>
<keyword evidence="6" id="KW-1185">Reference proteome</keyword>
<feature type="domain" description="DNA endonuclease activator Ctp1 C-terminal" evidence="5">
    <location>
        <begin position="274"/>
        <end position="304"/>
    </location>
</feature>
<dbReference type="InterPro" id="IPR013882">
    <property type="entry name" value="Ctp1_C"/>
</dbReference>
<comment type="subcellular location">
    <subcellularLocation>
        <location evidence="1">Nucleus</location>
    </subcellularLocation>
</comment>
<keyword evidence="3" id="KW-0539">Nucleus</keyword>
<name>A0A0N5BFH0_STREA</name>
<feature type="compositionally biased region" description="Basic and acidic residues" evidence="4">
    <location>
        <begin position="23"/>
        <end position="36"/>
    </location>
</feature>
<reference evidence="7" key="1">
    <citation type="submission" date="2017-02" db="UniProtKB">
        <authorList>
            <consortium name="WormBaseParasite"/>
        </authorList>
    </citation>
    <scope>IDENTIFICATION</scope>
</reference>
<dbReference type="GO" id="GO:0005634">
    <property type="term" value="C:nucleus"/>
    <property type="evidence" value="ECO:0007669"/>
    <property type="project" value="UniProtKB-SubCell"/>
</dbReference>
<evidence type="ECO:0000256" key="3">
    <source>
        <dbReference type="ARBA" id="ARBA00023242"/>
    </source>
</evidence>
<dbReference type="GO" id="GO:0006281">
    <property type="term" value="P:DNA repair"/>
    <property type="evidence" value="ECO:0007669"/>
    <property type="project" value="InterPro"/>
</dbReference>
<sequence>MESRKSVDQPYLSQVNGTNNQKSEIDSKNECKNSIEKDIDRASIPSLFSGEIPNNSSSSYSLKSDLQSRILKLKMKKKLEDKKLSTSHSKRDDKSDAIISKSQKLEIDDVNICRSDHNTLFNKYTLREYLNIHTRIEETEGETSERTKGVTKEVIKEEDVASYSSESGCGNLTTICPKILAQLSPKYLPTSSISQISDTTTETSLESLENKLLSSGFLTAYEEQASLPLKEYKQVDESKIKKAVRNKACRSTMQGYDCECCSGYYDALQLKTPEKLQHINKVSRHRGINFRCDKTPEGYWDKNFLKKSEQRKRGLLIESDSPIKIKKFAKKLKFSGEVEEAKQNPEG</sequence>
<feature type="compositionally biased region" description="Polar residues" evidence="4">
    <location>
        <begin position="11"/>
        <end position="22"/>
    </location>
</feature>
<dbReference type="STRING" id="174720.A0A0N5BFH0"/>
<dbReference type="Pfam" id="PF08573">
    <property type="entry name" value="SAE2"/>
    <property type="match status" value="1"/>
</dbReference>
<accession>A0A0N5BFH0</accession>
<protein>
    <submittedName>
        <fullName evidence="7">SAE2 domain-containing protein</fullName>
    </submittedName>
</protein>
<evidence type="ECO:0000259" key="5">
    <source>
        <dbReference type="Pfam" id="PF08573"/>
    </source>
</evidence>
<dbReference type="Proteomes" id="UP000046392">
    <property type="component" value="Unplaced"/>
</dbReference>